<gene>
    <name evidence="1" type="ORF">PILCRDRAFT_82616</name>
</gene>
<dbReference type="AlphaFoldDB" id="A0A0C3ACW9"/>
<dbReference type="EMBL" id="KN833262">
    <property type="protein sequence ID" value="KIM71598.1"/>
    <property type="molecule type" value="Genomic_DNA"/>
</dbReference>
<evidence type="ECO:0000313" key="2">
    <source>
        <dbReference type="Proteomes" id="UP000054166"/>
    </source>
</evidence>
<dbReference type="InParanoid" id="A0A0C3ACW9"/>
<organism evidence="1 2">
    <name type="scientific">Piloderma croceum (strain F 1598)</name>
    <dbReference type="NCBI Taxonomy" id="765440"/>
    <lineage>
        <taxon>Eukaryota</taxon>
        <taxon>Fungi</taxon>
        <taxon>Dikarya</taxon>
        <taxon>Basidiomycota</taxon>
        <taxon>Agaricomycotina</taxon>
        <taxon>Agaricomycetes</taxon>
        <taxon>Agaricomycetidae</taxon>
        <taxon>Atheliales</taxon>
        <taxon>Atheliaceae</taxon>
        <taxon>Piloderma</taxon>
    </lineage>
</organism>
<proteinExistence type="predicted"/>
<sequence>LYPFCMVFDWLAATNNIAGSLGSREFAFWFDSNAMKIFQNFSSMKDFKIAVTTQNPAEIHLGGIYAGLLYLNWIHN</sequence>
<reference evidence="1 2" key="1">
    <citation type="submission" date="2014-04" db="EMBL/GenBank/DDBJ databases">
        <authorList>
            <consortium name="DOE Joint Genome Institute"/>
            <person name="Kuo A."/>
            <person name="Tarkka M."/>
            <person name="Buscot F."/>
            <person name="Kohler A."/>
            <person name="Nagy L.G."/>
            <person name="Floudas D."/>
            <person name="Copeland A."/>
            <person name="Barry K.W."/>
            <person name="Cichocki N."/>
            <person name="Veneault-Fourrey C."/>
            <person name="LaButti K."/>
            <person name="Lindquist E.A."/>
            <person name="Lipzen A."/>
            <person name="Lundell T."/>
            <person name="Morin E."/>
            <person name="Murat C."/>
            <person name="Sun H."/>
            <person name="Tunlid A."/>
            <person name="Henrissat B."/>
            <person name="Grigoriev I.V."/>
            <person name="Hibbett D.S."/>
            <person name="Martin F."/>
            <person name="Nordberg H.P."/>
            <person name="Cantor M.N."/>
            <person name="Hua S.X."/>
        </authorList>
    </citation>
    <scope>NUCLEOTIDE SEQUENCE [LARGE SCALE GENOMIC DNA]</scope>
    <source>
        <strain evidence="1 2">F 1598</strain>
    </source>
</reference>
<keyword evidence="2" id="KW-1185">Reference proteome</keyword>
<dbReference type="HOGENOM" id="CLU_2655390_0_0_1"/>
<name>A0A0C3ACW9_PILCF</name>
<feature type="non-terminal residue" evidence="1">
    <location>
        <position position="1"/>
    </location>
</feature>
<dbReference type="Proteomes" id="UP000054166">
    <property type="component" value="Unassembled WGS sequence"/>
</dbReference>
<dbReference type="Gene3D" id="3.90.920.10">
    <property type="entry name" value="DNA primase, PRIM domain"/>
    <property type="match status" value="1"/>
</dbReference>
<dbReference type="STRING" id="765440.A0A0C3ACW9"/>
<protein>
    <submittedName>
        <fullName evidence="1">Uncharacterized protein</fullName>
    </submittedName>
</protein>
<reference evidence="2" key="2">
    <citation type="submission" date="2015-01" db="EMBL/GenBank/DDBJ databases">
        <title>Evolutionary Origins and Diversification of the Mycorrhizal Mutualists.</title>
        <authorList>
            <consortium name="DOE Joint Genome Institute"/>
            <consortium name="Mycorrhizal Genomics Consortium"/>
            <person name="Kohler A."/>
            <person name="Kuo A."/>
            <person name="Nagy L.G."/>
            <person name="Floudas D."/>
            <person name="Copeland A."/>
            <person name="Barry K.W."/>
            <person name="Cichocki N."/>
            <person name="Veneault-Fourrey C."/>
            <person name="LaButti K."/>
            <person name="Lindquist E.A."/>
            <person name="Lipzen A."/>
            <person name="Lundell T."/>
            <person name="Morin E."/>
            <person name="Murat C."/>
            <person name="Riley R."/>
            <person name="Ohm R."/>
            <person name="Sun H."/>
            <person name="Tunlid A."/>
            <person name="Henrissat B."/>
            <person name="Grigoriev I.V."/>
            <person name="Hibbett D.S."/>
            <person name="Martin F."/>
        </authorList>
    </citation>
    <scope>NUCLEOTIDE SEQUENCE [LARGE SCALE GENOMIC DNA]</scope>
    <source>
        <strain evidence="2">F 1598</strain>
    </source>
</reference>
<evidence type="ECO:0000313" key="1">
    <source>
        <dbReference type="EMBL" id="KIM71598.1"/>
    </source>
</evidence>
<accession>A0A0C3ACW9</accession>
<dbReference type="SUPFAM" id="SSF56747">
    <property type="entry name" value="Prim-pol domain"/>
    <property type="match status" value="1"/>
</dbReference>